<dbReference type="Pfam" id="PF00078">
    <property type="entry name" value="RVT_1"/>
    <property type="match status" value="1"/>
</dbReference>
<reference evidence="2" key="1">
    <citation type="submission" date="2022-03" db="EMBL/GenBank/DDBJ databases">
        <authorList>
            <person name="Tunstrom K."/>
        </authorList>
    </citation>
    <scope>NUCLEOTIDE SEQUENCE</scope>
</reference>
<dbReference type="EMBL" id="CAKOGL010000012">
    <property type="protein sequence ID" value="CAH2092931.1"/>
    <property type="molecule type" value="Genomic_DNA"/>
</dbReference>
<name>A0AAU9U4S6_EUPED</name>
<feature type="domain" description="Reverse transcriptase" evidence="1">
    <location>
        <begin position="1"/>
        <end position="155"/>
    </location>
</feature>
<sequence length="218" mass="24062">MEALRKLGLSEYLVRVIDDYLRDRFLIYETTMGEMRRKLSGGAAQGSVLGPELWIILYDALLRLNLPTEVILEGFADDVAALILAYSYEDAQRLACLVATEVNAWLKEHGMALAKAKTKVVVLTAQRWFPSPFRVLVVDQHIESGASLRYLGVTIDSKLTFRDQIVSAANKAATAVASLSRLMPNVGGPRSSRRRALMSVSNSIMLYGVEVWGTRGGV</sequence>
<organism evidence="2 3">
    <name type="scientific">Euphydryas editha</name>
    <name type="common">Edith's checkerspot</name>
    <dbReference type="NCBI Taxonomy" id="104508"/>
    <lineage>
        <taxon>Eukaryota</taxon>
        <taxon>Metazoa</taxon>
        <taxon>Ecdysozoa</taxon>
        <taxon>Arthropoda</taxon>
        <taxon>Hexapoda</taxon>
        <taxon>Insecta</taxon>
        <taxon>Pterygota</taxon>
        <taxon>Neoptera</taxon>
        <taxon>Endopterygota</taxon>
        <taxon>Lepidoptera</taxon>
        <taxon>Glossata</taxon>
        <taxon>Ditrysia</taxon>
        <taxon>Papilionoidea</taxon>
        <taxon>Nymphalidae</taxon>
        <taxon>Nymphalinae</taxon>
        <taxon>Euphydryas</taxon>
    </lineage>
</organism>
<keyword evidence="3" id="KW-1185">Reference proteome</keyword>
<dbReference type="InterPro" id="IPR000477">
    <property type="entry name" value="RT_dom"/>
</dbReference>
<dbReference type="PANTHER" id="PTHR33332">
    <property type="entry name" value="REVERSE TRANSCRIPTASE DOMAIN-CONTAINING PROTEIN"/>
    <property type="match status" value="1"/>
</dbReference>
<evidence type="ECO:0000259" key="1">
    <source>
        <dbReference type="PROSITE" id="PS50878"/>
    </source>
</evidence>
<comment type="caution">
    <text evidence="2">The sequence shown here is derived from an EMBL/GenBank/DDBJ whole genome shotgun (WGS) entry which is preliminary data.</text>
</comment>
<protein>
    <recommendedName>
        <fullName evidence="1">Reverse transcriptase domain-containing protein</fullName>
    </recommendedName>
</protein>
<evidence type="ECO:0000313" key="2">
    <source>
        <dbReference type="EMBL" id="CAH2092931.1"/>
    </source>
</evidence>
<accession>A0AAU9U4S6</accession>
<dbReference type="PROSITE" id="PS50878">
    <property type="entry name" value="RT_POL"/>
    <property type="match status" value="1"/>
</dbReference>
<gene>
    <name evidence="2" type="ORF">EEDITHA_LOCUS8648</name>
</gene>
<dbReference type="AlphaFoldDB" id="A0AAU9U4S6"/>
<dbReference type="Proteomes" id="UP001153954">
    <property type="component" value="Unassembled WGS sequence"/>
</dbReference>
<evidence type="ECO:0000313" key="3">
    <source>
        <dbReference type="Proteomes" id="UP001153954"/>
    </source>
</evidence>
<proteinExistence type="predicted"/>